<feature type="region of interest" description="Disordered" evidence="1">
    <location>
        <begin position="536"/>
        <end position="567"/>
    </location>
</feature>
<organism evidence="2 3">
    <name type="scientific">Lepraria finkii</name>
    <dbReference type="NCBI Taxonomy" id="1340010"/>
    <lineage>
        <taxon>Eukaryota</taxon>
        <taxon>Fungi</taxon>
        <taxon>Dikarya</taxon>
        <taxon>Ascomycota</taxon>
        <taxon>Pezizomycotina</taxon>
        <taxon>Lecanoromycetes</taxon>
        <taxon>OSLEUM clade</taxon>
        <taxon>Lecanoromycetidae</taxon>
        <taxon>Lecanorales</taxon>
        <taxon>Lecanorineae</taxon>
        <taxon>Stereocaulaceae</taxon>
        <taxon>Lepraria</taxon>
    </lineage>
</organism>
<name>A0ABR4BMB8_9LECA</name>
<dbReference type="PANTHER" id="PTHR38702:SF1">
    <property type="entry name" value="CALPONIN-HOMOLOGY (CH) DOMAIN-CONTAINING PROTEIN"/>
    <property type="match status" value="1"/>
</dbReference>
<feature type="compositionally biased region" description="Basic and acidic residues" evidence="1">
    <location>
        <begin position="536"/>
        <end position="545"/>
    </location>
</feature>
<dbReference type="PANTHER" id="PTHR38702">
    <property type="entry name" value="CALPONIN-HOMOLOGY (CH) DOMAIN-CONTAINING PROTEIN"/>
    <property type="match status" value="1"/>
</dbReference>
<evidence type="ECO:0008006" key="4">
    <source>
        <dbReference type="Google" id="ProtNLM"/>
    </source>
</evidence>
<dbReference type="EMBL" id="JBHFEH010000001">
    <property type="protein sequence ID" value="KAL2058947.1"/>
    <property type="molecule type" value="Genomic_DNA"/>
</dbReference>
<feature type="region of interest" description="Disordered" evidence="1">
    <location>
        <begin position="45"/>
        <end position="72"/>
    </location>
</feature>
<proteinExistence type="predicted"/>
<feature type="compositionally biased region" description="Low complexity" evidence="1">
    <location>
        <begin position="63"/>
        <end position="72"/>
    </location>
</feature>
<evidence type="ECO:0000256" key="1">
    <source>
        <dbReference type="SAM" id="MobiDB-lite"/>
    </source>
</evidence>
<accession>A0ABR4BMB8</accession>
<feature type="compositionally biased region" description="Polar residues" evidence="1">
    <location>
        <begin position="45"/>
        <end position="62"/>
    </location>
</feature>
<gene>
    <name evidence="2" type="ORF">ABVK25_000239</name>
</gene>
<feature type="compositionally biased region" description="Basic and acidic residues" evidence="1">
    <location>
        <begin position="555"/>
        <end position="567"/>
    </location>
</feature>
<dbReference type="Proteomes" id="UP001590951">
    <property type="component" value="Unassembled WGS sequence"/>
</dbReference>
<evidence type="ECO:0000313" key="3">
    <source>
        <dbReference type="Proteomes" id="UP001590951"/>
    </source>
</evidence>
<comment type="caution">
    <text evidence="2">The sequence shown here is derived from an EMBL/GenBank/DDBJ whole genome shotgun (WGS) entry which is preliminary data.</text>
</comment>
<feature type="region of interest" description="Disordered" evidence="1">
    <location>
        <begin position="95"/>
        <end position="114"/>
    </location>
</feature>
<protein>
    <recommendedName>
        <fullName evidence="4">Calponin-homology (CH) domain-containing protein</fullName>
    </recommendedName>
</protein>
<feature type="region of interest" description="Disordered" evidence="1">
    <location>
        <begin position="246"/>
        <end position="289"/>
    </location>
</feature>
<reference evidence="2 3" key="1">
    <citation type="submission" date="2024-09" db="EMBL/GenBank/DDBJ databases">
        <title>Rethinking Asexuality: The Enigmatic Case of Functional Sexual Genes in Lepraria (Stereocaulaceae).</title>
        <authorList>
            <person name="Doellman M."/>
            <person name="Sun Y."/>
            <person name="Barcenas-Pena A."/>
            <person name="Lumbsch H.T."/>
            <person name="Grewe F."/>
        </authorList>
    </citation>
    <scope>NUCLEOTIDE SEQUENCE [LARGE SCALE GENOMIC DNA]</scope>
    <source>
        <strain evidence="2 3">Grewe 0041</strain>
    </source>
</reference>
<evidence type="ECO:0000313" key="2">
    <source>
        <dbReference type="EMBL" id="KAL2058947.1"/>
    </source>
</evidence>
<sequence length="567" mass="63017">MLKDNEHCSDSQCSEDTFSFYCPIMPTYDEIEAAACKPPTLALSPSLTTESTASNSPPFTRDSSPSPSLSPTPALFACPPLSRSFSATSYSTSSASTISQPSITSRSSSASTALRQRGYVRPQGVAFAPSAGNRDSVLSLGSIAHLQYYFARTGLLDGKGGQLAKESKIKNGSTKGNADIMPRIYDNPELSQSPTGVTEEVAALEADQEPIEPLMLPPTVSTYSHKVQYIPPPPDSETLRQDLKTALRDSKKAVQEAQAQNKEAIHSRKAENSGNESSGEDAESRASSSFSHSSGWYEIQGVHMLDVVTLAIRAAKIYYTAHEDPQRLYSIKSERQIRQELYGVLDVLKRMASRNFAGGMKEEELATVQRWVDNIEAFLSKEEAMEEQEKKTRDSWEWLEGSWEGRERERERLFLSSFLSDGNLPEWTPVEVSDPTATPFLGSLQSGLTLVHLHNALLKKSKQQFGDIKAFHTDTAKPYRCAENLRYWIKAAEIRWETKLTVNVSGVVNGKSEAWPGFDTAILQWSKVVREELTKEWKEATDRPPRSSIYPEEIDTVKMEQNESRTS</sequence>
<keyword evidence="3" id="KW-1185">Reference proteome</keyword>